<dbReference type="EMBL" id="VSIV01000040">
    <property type="protein sequence ID" value="TYB35500.1"/>
    <property type="molecule type" value="Genomic_DNA"/>
</dbReference>
<gene>
    <name evidence="1" type="ORF">FXF49_01380</name>
</gene>
<evidence type="ECO:0000313" key="1">
    <source>
        <dbReference type="EMBL" id="TYB35500.1"/>
    </source>
</evidence>
<reference evidence="1 2" key="1">
    <citation type="submission" date="2019-08" db="EMBL/GenBank/DDBJ databases">
        <title>Genomic characterization of a novel candidate phylum (ARYD3) from a high temperature, high salinity tertiary oil reservoir in north central Oklahoma, USA.</title>
        <authorList>
            <person name="Youssef N.H."/>
            <person name="Yadav A."/>
            <person name="Elshahed M.S."/>
        </authorList>
    </citation>
    <scope>NUCLEOTIDE SEQUENCE [LARGE SCALE GENOMIC DNA]</scope>
    <source>
        <strain evidence="1">ARYD1</strain>
    </source>
</reference>
<name>A0A5D0MTQ4_FLESI</name>
<dbReference type="Proteomes" id="UP000323337">
    <property type="component" value="Unassembled WGS sequence"/>
</dbReference>
<evidence type="ECO:0000313" key="2">
    <source>
        <dbReference type="Proteomes" id="UP000323337"/>
    </source>
</evidence>
<protein>
    <submittedName>
        <fullName evidence="1">Uncharacterized protein</fullName>
    </submittedName>
</protein>
<organism evidence="1 2">
    <name type="scientific">Flexistipes sinusarabici</name>
    <dbReference type="NCBI Taxonomy" id="2352"/>
    <lineage>
        <taxon>Bacteria</taxon>
        <taxon>Pseudomonadati</taxon>
        <taxon>Deferribacterota</taxon>
        <taxon>Deferribacteres</taxon>
        <taxon>Deferribacterales</taxon>
        <taxon>Flexistipitaceae</taxon>
        <taxon>Flexistipes</taxon>
    </lineage>
</organism>
<dbReference type="Gene3D" id="1.10.510.10">
    <property type="entry name" value="Transferase(Phosphotransferase) domain 1"/>
    <property type="match status" value="1"/>
</dbReference>
<dbReference type="SUPFAM" id="SSF56112">
    <property type="entry name" value="Protein kinase-like (PK-like)"/>
    <property type="match status" value="1"/>
</dbReference>
<dbReference type="AlphaFoldDB" id="A0A5D0MTQ4"/>
<accession>A0A5D0MTQ4</accession>
<proteinExistence type="predicted"/>
<dbReference type="Pfam" id="PF06293">
    <property type="entry name" value="Kdo"/>
    <property type="match status" value="1"/>
</dbReference>
<comment type="caution">
    <text evidence="1">The sequence shown here is derived from an EMBL/GenBank/DDBJ whole genome shotgun (WGS) entry which is preliminary data.</text>
</comment>
<dbReference type="InterPro" id="IPR011009">
    <property type="entry name" value="Kinase-like_dom_sf"/>
</dbReference>
<sequence length="202" mass="24292">MNNCKYFFSNIMKIIKRNKPIGNNFYKIFYCNNLYKYKKPVMEYLFSKILYNKNVAGIPTKTLKFYFKSKKAVVVMHRVDNFTALDNLLWNMQEDEKVAYIEEAFAKVAKMHSLGIRHGDLGLRQFVVIDNSVWLFDFESAQFKFFKYMAAREIYDLFKNTKKFIGYESTNKIFRKYIQNLKASTYTKKKIEKYVYKKLQIN</sequence>